<reference evidence="2 3" key="1">
    <citation type="submission" date="2018-08" db="EMBL/GenBank/DDBJ databases">
        <title>Chitinophaga sp. K20C18050901, a novel bacterium isolated from forest soil.</title>
        <authorList>
            <person name="Wang C."/>
        </authorList>
    </citation>
    <scope>NUCLEOTIDE SEQUENCE [LARGE SCALE GENOMIC DNA]</scope>
    <source>
        <strain evidence="2 3">K20C18050901</strain>
    </source>
</reference>
<dbReference type="Proteomes" id="UP000261174">
    <property type="component" value="Unassembled WGS sequence"/>
</dbReference>
<name>A0A3E1P0N3_9BACT</name>
<dbReference type="AlphaFoldDB" id="A0A3E1P0N3"/>
<dbReference type="PROSITE" id="PS51257">
    <property type="entry name" value="PROKAR_LIPOPROTEIN"/>
    <property type="match status" value="1"/>
</dbReference>
<dbReference type="OrthoDB" id="671751at2"/>
<comment type="caution">
    <text evidence="2">The sequence shown here is derived from an EMBL/GenBank/DDBJ whole genome shotgun (WGS) entry which is preliminary data.</text>
</comment>
<evidence type="ECO:0000313" key="3">
    <source>
        <dbReference type="Proteomes" id="UP000261174"/>
    </source>
</evidence>
<sequence>MLRRSTWKKFRQPANILILIMMLAGFVFLGTGCASSRSGNYEPPRLGAEYRFEDGMRREKHPQYLFSNKERKDLRKMGLPAGEQNEAVGGVSLPSATHQLPGEMKTDSIPAKDSVYKVLPQ</sequence>
<protein>
    <submittedName>
        <fullName evidence="2">Uncharacterized protein</fullName>
    </submittedName>
</protein>
<gene>
    <name evidence="2" type="ORF">DXN04_17375</name>
</gene>
<dbReference type="RefSeq" id="WP_116854654.1">
    <property type="nucleotide sequence ID" value="NZ_QTJV01000006.1"/>
</dbReference>
<keyword evidence="3" id="KW-1185">Reference proteome</keyword>
<evidence type="ECO:0000256" key="1">
    <source>
        <dbReference type="SAM" id="MobiDB-lite"/>
    </source>
</evidence>
<organism evidence="2 3">
    <name type="scientific">Chitinophaga silvisoli</name>
    <dbReference type="NCBI Taxonomy" id="2291814"/>
    <lineage>
        <taxon>Bacteria</taxon>
        <taxon>Pseudomonadati</taxon>
        <taxon>Bacteroidota</taxon>
        <taxon>Chitinophagia</taxon>
        <taxon>Chitinophagales</taxon>
        <taxon>Chitinophagaceae</taxon>
        <taxon>Chitinophaga</taxon>
    </lineage>
</organism>
<feature type="region of interest" description="Disordered" evidence="1">
    <location>
        <begin position="81"/>
        <end position="113"/>
    </location>
</feature>
<proteinExistence type="predicted"/>
<dbReference type="EMBL" id="QTJV01000006">
    <property type="protein sequence ID" value="RFM33732.1"/>
    <property type="molecule type" value="Genomic_DNA"/>
</dbReference>
<evidence type="ECO:0000313" key="2">
    <source>
        <dbReference type="EMBL" id="RFM33732.1"/>
    </source>
</evidence>
<accession>A0A3E1P0N3</accession>